<keyword evidence="9 12" id="KW-0539">Nucleus</keyword>
<evidence type="ECO:0000256" key="7">
    <source>
        <dbReference type="ARBA" id="ARBA00023125"/>
    </source>
</evidence>
<feature type="compositionally biased region" description="Low complexity" evidence="13">
    <location>
        <begin position="1420"/>
        <end position="1430"/>
    </location>
</feature>
<dbReference type="PROSITE" id="PS01264">
    <property type="entry name" value="TBOX_2"/>
    <property type="match status" value="1"/>
</dbReference>
<dbReference type="EMBL" id="VEVO01000012">
    <property type="protein sequence ID" value="KAF0033542.1"/>
    <property type="molecule type" value="Genomic_DNA"/>
</dbReference>
<dbReference type="PANTHER" id="PTHR15502">
    <property type="entry name" value="CALCINEURIN-BINDING PROTEIN CABIN 1-RELATED"/>
    <property type="match status" value="1"/>
</dbReference>
<feature type="region of interest" description="Disordered" evidence="13">
    <location>
        <begin position="2382"/>
        <end position="2433"/>
    </location>
</feature>
<accession>A0A6A4STV4</accession>
<gene>
    <name evidence="15" type="ORF">F2P81_013608</name>
</gene>
<dbReference type="Proteomes" id="UP000438429">
    <property type="component" value="Unassembled WGS sequence"/>
</dbReference>
<dbReference type="CDD" id="cd13839">
    <property type="entry name" value="MEF2_binding"/>
    <property type="match status" value="1"/>
</dbReference>
<evidence type="ECO:0000256" key="10">
    <source>
        <dbReference type="ARBA" id="ARBA00071005"/>
    </source>
</evidence>
<dbReference type="Gene3D" id="2.60.40.820">
    <property type="entry name" value="Transcription factor, T-box"/>
    <property type="match status" value="1"/>
</dbReference>
<feature type="compositionally biased region" description="Polar residues" evidence="13">
    <location>
        <begin position="1396"/>
        <end position="1413"/>
    </location>
</feature>
<keyword evidence="2" id="KW-0597">Phosphoprotein</keyword>
<dbReference type="PANTHER" id="PTHR15502:SF7">
    <property type="entry name" value="CALCINEURIN-BINDING PROTEIN CABIN-1"/>
    <property type="match status" value="1"/>
</dbReference>
<dbReference type="GO" id="GO:0005634">
    <property type="term" value="C:nucleus"/>
    <property type="evidence" value="ECO:0007669"/>
    <property type="project" value="UniProtKB-SubCell"/>
</dbReference>
<comment type="caution">
    <text evidence="12">Lacks conserved residue(s) required for the propagation of feature annotation.</text>
</comment>
<feature type="compositionally biased region" description="Pro residues" evidence="13">
    <location>
        <begin position="1484"/>
        <end position="1499"/>
    </location>
</feature>
<evidence type="ECO:0000313" key="16">
    <source>
        <dbReference type="Proteomes" id="UP000438429"/>
    </source>
</evidence>
<dbReference type="Pfam" id="PF09047">
    <property type="entry name" value="MEF2_binding"/>
    <property type="match status" value="1"/>
</dbReference>
<evidence type="ECO:0000256" key="3">
    <source>
        <dbReference type="ARBA" id="ARBA00022737"/>
    </source>
</evidence>
<feature type="region of interest" description="Disordered" evidence="13">
    <location>
        <begin position="1585"/>
        <end position="1675"/>
    </location>
</feature>
<dbReference type="GO" id="GO:0009653">
    <property type="term" value="P:anatomical structure morphogenesis"/>
    <property type="evidence" value="ECO:0007669"/>
    <property type="project" value="UniProtKB-ARBA"/>
</dbReference>
<dbReference type="PRINTS" id="PR00937">
    <property type="entry name" value="TBOX"/>
</dbReference>
<evidence type="ECO:0000256" key="1">
    <source>
        <dbReference type="ARBA" id="ARBA00004123"/>
    </source>
</evidence>
<keyword evidence="8" id="KW-0804">Transcription</keyword>
<dbReference type="PROSITE" id="PS50252">
    <property type="entry name" value="TBOX_3"/>
    <property type="match status" value="1"/>
</dbReference>
<feature type="region of interest" description="Disordered" evidence="13">
    <location>
        <begin position="2045"/>
        <end position="2077"/>
    </location>
</feature>
<reference evidence="15 16" key="1">
    <citation type="submission" date="2019-06" db="EMBL/GenBank/DDBJ databases">
        <title>Draft genomes of female and male turbot (Scophthalmus maximus).</title>
        <authorList>
            <person name="Xu H."/>
            <person name="Xu X.-W."/>
            <person name="Shao C."/>
            <person name="Chen S."/>
        </authorList>
    </citation>
    <scope>NUCLEOTIDE SEQUENCE [LARGE SCALE GENOMIC DNA]</scope>
    <source>
        <strain evidence="15">Ysfricsl-2016a</strain>
        <tissue evidence="15">Blood</tissue>
    </source>
</reference>
<evidence type="ECO:0000256" key="9">
    <source>
        <dbReference type="ARBA" id="ARBA00023242"/>
    </source>
</evidence>
<dbReference type="Pfam" id="PF00907">
    <property type="entry name" value="T-box"/>
    <property type="match status" value="1"/>
</dbReference>
<dbReference type="InterPro" id="IPR046360">
    <property type="entry name" value="T-box_DNA-bd"/>
</dbReference>
<feature type="compositionally biased region" description="Basic and acidic residues" evidence="13">
    <location>
        <begin position="1376"/>
        <end position="1389"/>
    </location>
</feature>
<keyword evidence="6" id="KW-0805">Transcription regulation</keyword>
<feature type="region of interest" description="Disordered" evidence="13">
    <location>
        <begin position="1478"/>
        <end position="1528"/>
    </location>
</feature>
<dbReference type="FunFam" id="2.60.40.820:FF:000007">
    <property type="entry name" value="T-box transcription factor"/>
    <property type="match status" value="1"/>
</dbReference>
<evidence type="ECO:0000256" key="2">
    <source>
        <dbReference type="ARBA" id="ARBA00022553"/>
    </source>
</evidence>
<dbReference type="GO" id="GO:0003677">
    <property type="term" value="F:DNA binding"/>
    <property type="evidence" value="ECO:0007669"/>
    <property type="project" value="UniProtKB-UniRule"/>
</dbReference>
<evidence type="ECO:0000259" key="14">
    <source>
        <dbReference type="PROSITE" id="PS50252"/>
    </source>
</evidence>
<sequence>MIRIAALNAAAAAADESQDPLRSSKSQTKEAQEAEAFALYHKALDLQKHDKFEESSKAYHELLKTPLLKEAMPSDDQRVGLKHPGLMLKYSTFKNLASMAASRDDLETAMEFYLEAVMLDSTDVNMWYKIGQVAVRLVRIPLARHAFEEGLHCNLDHWPCLDNLITILYTLSDYTCCLYFIAKALEKDHCYTKGLVLKEKIFEEQPCLKRDTMQMFMKCDMSIHCVEVEDEERKSIVEEALEMRKRRQALSHCEPKPDLVLVQPIRCLSWKHVGESFLAMYRHQTTCEPPRPSLGRKIDLSEYSDPNFLQNLPQPSSPVSVVQTTVLSSSPSSSLPPGVLELVMLPQPSTQPQIIPSQTTVEITTSAPPVATAMNMSLTDKVKKAPKRKRAMEDSGETAKRRSARVRNTKCKKEEKIDFQELLFKYLPSRLKKFDPDNDDESLSNLETQCDGKEDIQPLHGSCFPVDSIEYMESEQQDVHNFLLNNLTNGGLLDLMMRYLKALGQKFLKEWPWGLTAVVLEVYQTWRKHSSGLPNPLLRDCSNQHIKGMLAMSLACMELQLEQWLHKKGKTGSPRRSSSDPGNDTADSEFPGQHFQGDLLLLALGSSQRDLFEDDWLDVMVRVYWLKARFLALQGDMELALESYDICTGLLQSKPKSPEEKHYTINLPNLRVDAAISVEEIDKRLKSLERCQSLEEIQRLFESAEFESVVRLLQPTLNYGSRSKPLEFVSSTPERPAQLMLLQNSLLRLQDYQQCFECSELALNEALQQLISASNSSPPSKEEWVSTIGSLLDGIEVCFTKDSELLSNVPHFSSMARLANNLIQLIDLSMNISDDPKEPYFFSVLPWITLYRIIKHEEAAFHCMLRQHMSVGDDEDDSDTPMLPSSLMLLNTAHEYLGRRTLCCSSDGALLKFFVRVLEKEFAGSSSNDTQPYKEELEMALEQCFFCLFAYPSKKSKARYLEDHSSPQVELLWSDALFMFQYFKPKSLPEFDSYKTSTVSAELANLLRRFAGITPPSDTPILTMDELAAYIEGMTEKAPCLPEGSVPAPPIIDEIYYLLADYHFKNKEQSKAIKFYMHDICVCPNRFDSWAGMALARASRIQDKLNSNELKSDVPIWKHSQAVLNCFKRALEIDCSNLSLWIEYGTISYSLHSFASRQLKQWCNELPPDVVKQMEERRDSMLETASQCFQGASRCEGDSDEEEWLIHYMLGKIAEKRKQPPVEYLQLYKKAAHYLHEEAARYPRKIHYHNPPDLAMEALELHFRLSATILKLLEAVEPDLEHELLFNLLVEAATGPFAKGEEKSMPSMPRSSEKEKPPSMMDEDFNCSSVCIGNFLSSSLPSVTTPGLTCPPFVATPFDHDYAKRKTLRRQQWQQQRHEEQQADERSQDSEVVMLSDSNSTQDAFTDPTSSQDSSHKPASGKVSSVSSESTTPVKDGQHTSEDTASRGEHTCIQTEEKVIQEVVEAMVVTLPEASAPKVSVDPCPHPLPVPATPPPKPVPSQQATPETPASEGKRKPEPPPEVMEVPKALPAERADQRRMLVEMCVRALFLCLSRFPQHYKSLYRLAFFYTNSKMHQVSEQPLKLPAPSMGEMTTTDTYNRPSSEDSKHALPKKPGLTEGACVTDTGPKDASQTQLTTPPPSTDKGSKVQESCPGKVGTAGSEEHKAGPEEPMELGTGFWKSSTTTDSQGNQMEAAMEPQQKVTDRIRTPELSLEELSISSRQQQLIASAPKVLVAASGTDPGLLRRPNRKRKLIEDVESGKTLLLDAYRVWQQGQKVMTYDLGRIEKIMSETYMLIKQVDEDVALDQAVKFCQIQLATSAQRQSAGDAPTTPKYTKEHRDIFFPASLPTPVLLGHTTCHPLSTQDGQAKVVYEPLSKLSRPQALSFHDQPLHRRAASHPAAAMAFLPHTEEREESSEGLTYQQHESHLCRQMKLATVSQGQESAAGWFPEETATCSTAQPCPDQQQCASNELSKLPDPNRIRSRVPPNMPKLFIPSTVTKFPPEITVTPPTPTLLSPKGSISEETKQRLKNVILSSQSAATVKKDTLSQPALEVQETSSQESSLEENLKPNFNGPPPPSMAAGPDAYLQGNIRMTLEDPELWKSFHDIGTEMIITKPGRRMFPHCKVNLSGLIPCAKYILLVDMVPEDGFRYKWNKEKWEVAGKAEPQPPCRTYLHPDSPALGSHWMKQSVSFLKLKLTNNTLDQHGHIILHSMHRYHPRFHIVQADDLFSVRWSVFQTFTFPETSFTAVTAYQNTKITKLKIDHNPFAKGFREEGTCKKRRANKNPACLEKQPKRSDIVNRDLEEDIPQDFCQSSYEGYDEEEGELPKRKEAAIKDERYSPWAAERDQRGRTESPAGADARDMYNAEQLVPAPASYQPYRFHEYGKSPSPSSSIGSSHSSSERFESRVSDVATVPDHDSSKPRTHEIGPSPCGPQDYTGVLNMTMAQAGKPGVIGHHIYSPYSAEQPLGQWSGPCPTQYPPPHHLTADYTTQAVHHGYHHGNVAEWSQYPLFSYSCW</sequence>
<keyword evidence="7 12" id="KW-0238">DNA-binding</keyword>
<feature type="compositionally biased region" description="Low complexity" evidence="13">
    <location>
        <begin position="2053"/>
        <end position="2063"/>
    </location>
</feature>
<feature type="region of interest" description="Disordered" evidence="13">
    <location>
        <begin position="1367"/>
        <end position="1452"/>
    </location>
</feature>
<feature type="region of interest" description="Disordered" evidence="13">
    <location>
        <begin position="1299"/>
        <end position="1321"/>
    </location>
</feature>
<organism evidence="15 16">
    <name type="scientific">Scophthalmus maximus</name>
    <name type="common">Turbot</name>
    <name type="synonym">Psetta maxima</name>
    <dbReference type="NCBI Taxonomy" id="52904"/>
    <lineage>
        <taxon>Eukaryota</taxon>
        <taxon>Metazoa</taxon>
        <taxon>Chordata</taxon>
        <taxon>Craniata</taxon>
        <taxon>Vertebrata</taxon>
        <taxon>Euteleostomi</taxon>
        <taxon>Actinopterygii</taxon>
        <taxon>Neopterygii</taxon>
        <taxon>Teleostei</taxon>
        <taxon>Neoteleostei</taxon>
        <taxon>Acanthomorphata</taxon>
        <taxon>Carangaria</taxon>
        <taxon>Pleuronectiformes</taxon>
        <taxon>Pleuronectoidei</taxon>
        <taxon>Scophthalmidae</taxon>
        <taxon>Scophthalmus</taxon>
    </lineage>
</organism>
<feature type="region of interest" description="Disordered" evidence="13">
    <location>
        <begin position="2312"/>
        <end position="2361"/>
    </location>
</feature>
<dbReference type="InterPro" id="IPR033053">
    <property type="entry name" value="Hir3/CABIN1"/>
</dbReference>
<feature type="compositionally biased region" description="Basic and acidic residues" evidence="13">
    <location>
        <begin position="2417"/>
        <end position="2428"/>
    </location>
</feature>
<dbReference type="FunFam" id="1.25.40.10:FF:000076">
    <property type="entry name" value="calcineurin-binding protein cabin-1 isoform X1"/>
    <property type="match status" value="1"/>
</dbReference>
<evidence type="ECO:0000256" key="5">
    <source>
        <dbReference type="ARBA" id="ARBA00022853"/>
    </source>
</evidence>
<evidence type="ECO:0000313" key="15">
    <source>
        <dbReference type="EMBL" id="KAF0033542.1"/>
    </source>
</evidence>
<feature type="compositionally biased region" description="Basic and acidic residues" evidence="13">
    <location>
        <begin position="1436"/>
        <end position="1452"/>
    </location>
</feature>
<dbReference type="InterPro" id="IPR018186">
    <property type="entry name" value="TF_T-box_CS"/>
</dbReference>
<feature type="domain" description="T-box" evidence="14">
    <location>
        <begin position="2097"/>
        <end position="2275"/>
    </location>
</feature>
<dbReference type="InterPro" id="IPR011990">
    <property type="entry name" value="TPR-like_helical_dom_sf"/>
</dbReference>
<proteinExistence type="predicted"/>
<comment type="caution">
    <text evidence="15">The sequence shown here is derived from an EMBL/GenBank/DDBJ whole genome shotgun (WGS) entry which is preliminary data.</text>
</comment>
<evidence type="ECO:0000256" key="8">
    <source>
        <dbReference type="ARBA" id="ARBA00023163"/>
    </source>
</evidence>
<dbReference type="CDD" id="cd20197">
    <property type="entry name" value="T-box_VegT-like"/>
    <property type="match status" value="1"/>
</dbReference>
<dbReference type="SMART" id="SM00028">
    <property type="entry name" value="TPR"/>
    <property type="match status" value="4"/>
</dbReference>
<dbReference type="InterPro" id="IPR036960">
    <property type="entry name" value="T-box_sf"/>
</dbReference>
<feature type="compositionally biased region" description="Polar residues" evidence="13">
    <location>
        <begin position="1592"/>
        <end position="1602"/>
    </location>
</feature>
<comment type="subcellular location">
    <subcellularLocation>
        <location evidence="1 12">Nucleus</location>
    </subcellularLocation>
</comment>
<dbReference type="GO" id="GO:0006325">
    <property type="term" value="P:chromatin organization"/>
    <property type="evidence" value="ECO:0007669"/>
    <property type="project" value="UniProtKB-KW"/>
</dbReference>
<dbReference type="SUPFAM" id="SSF49417">
    <property type="entry name" value="p53-like transcription factors"/>
    <property type="match status" value="1"/>
</dbReference>
<dbReference type="GO" id="GO:0003700">
    <property type="term" value="F:DNA-binding transcription factor activity"/>
    <property type="evidence" value="ECO:0007669"/>
    <property type="project" value="InterPro"/>
</dbReference>
<feature type="compositionally biased region" description="Basic and acidic residues" evidence="13">
    <location>
        <begin position="2327"/>
        <end position="2354"/>
    </location>
</feature>
<feature type="region of interest" description="Disordered" evidence="13">
    <location>
        <begin position="381"/>
        <end position="409"/>
    </location>
</feature>
<dbReference type="InterPro" id="IPR015134">
    <property type="entry name" value="MEF2-bd"/>
</dbReference>
<feature type="region of interest" description="Disordered" evidence="13">
    <location>
        <begin position="567"/>
        <end position="589"/>
    </location>
</feature>
<evidence type="ECO:0000256" key="11">
    <source>
        <dbReference type="ARBA" id="ARBA00078627"/>
    </source>
</evidence>
<protein>
    <recommendedName>
        <fullName evidence="10">Calcineurin-binding protein cabin-1</fullName>
    </recommendedName>
    <alternativeName>
        <fullName evidence="11">Calcineurin inhibitor</fullName>
    </alternativeName>
</protein>
<dbReference type="FunFam" id="1.25.40.10:FF:000654">
    <property type="entry name" value="Calcineurin-binding protein 1"/>
    <property type="match status" value="1"/>
</dbReference>
<dbReference type="InterPro" id="IPR019734">
    <property type="entry name" value="TPR_rpt"/>
</dbReference>
<dbReference type="PROSITE" id="PS01283">
    <property type="entry name" value="TBOX_1"/>
    <property type="match status" value="1"/>
</dbReference>
<dbReference type="SMART" id="SM00425">
    <property type="entry name" value="TBOX"/>
    <property type="match status" value="1"/>
</dbReference>
<dbReference type="GO" id="GO:0031491">
    <property type="term" value="F:nucleosome binding"/>
    <property type="evidence" value="ECO:0007669"/>
    <property type="project" value="TreeGrafter"/>
</dbReference>
<feature type="compositionally biased region" description="Low complexity" evidence="13">
    <location>
        <begin position="2389"/>
        <end position="2401"/>
    </location>
</feature>
<dbReference type="InterPro" id="IPR008967">
    <property type="entry name" value="p53-like_TF_DNA-bd_sf"/>
</dbReference>
<dbReference type="GO" id="GO:0045893">
    <property type="term" value="P:positive regulation of DNA-templated transcription"/>
    <property type="evidence" value="ECO:0007669"/>
    <property type="project" value="InterPro"/>
</dbReference>
<name>A0A6A4STV4_SCOMX</name>
<keyword evidence="5" id="KW-0156">Chromatin regulator</keyword>
<keyword evidence="3" id="KW-0677">Repeat</keyword>
<evidence type="ECO:0000256" key="6">
    <source>
        <dbReference type="ARBA" id="ARBA00023015"/>
    </source>
</evidence>
<dbReference type="SUPFAM" id="SSF48452">
    <property type="entry name" value="TPR-like"/>
    <property type="match status" value="2"/>
</dbReference>
<keyword evidence="4" id="KW-0802">TPR repeat</keyword>
<feature type="region of interest" description="Disordered" evidence="13">
    <location>
        <begin position="1958"/>
        <end position="1991"/>
    </location>
</feature>
<feature type="compositionally biased region" description="Polar residues" evidence="13">
    <location>
        <begin position="1958"/>
        <end position="1973"/>
    </location>
</feature>
<dbReference type="Gene3D" id="1.25.40.10">
    <property type="entry name" value="Tetratricopeptide repeat domain"/>
    <property type="match status" value="2"/>
</dbReference>
<evidence type="ECO:0000256" key="12">
    <source>
        <dbReference type="PROSITE-ProRule" id="PRU00201"/>
    </source>
</evidence>
<evidence type="ECO:0000256" key="4">
    <source>
        <dbReference type="ARBA" id="ARBA00022803"/>
    </source>
</evidence>
<feature type="compositionally biased region" description="Basic and acidic residues" evidence="13">
    <location>
        <begin position="391"/>
        <end position="400"/>
    </location>
</feature>
<evidence type="ECO:0000256" key="13">
    <source>
        <dbReference type="SAM" id="MobiDB-lite"/>
    </source>
</evidence>